<dbReference type="PANTHER" id="PTHR30146">
    <property type="entry name" value="LACI-RELATED TRANSCRIPTIONAL REPRESSOR"/>
    <property type="match status" value="1"/>
</dbReference>
<dbReference type="Pfam" id="PF13377">
    <property type="entry name" value="Peripla_BP_3"/>
    <property type="match status" value="1"/>
</dbReference>
<dbReference type="PANTHER" id="PTHR30146:SF109">
    <property type="entry name" value="HTH-TYPE TRANSCRIPTIONAL REGULATOR GALS"/>
    <property type="match status" value="1"/>
</dbReference>
<dbReference type="Proteomes" id="UP000698800">
    <property type="component" value="Unassembled WGS sequence"/>
</dbReference>
<keyword evidence="3" id="KW-0804">Transcription</keyword>
<evidence type="ECO:0000256" key="2">
    <source>
        <dbReference type="ARBA" id="ARBA00023125"/>
    </source>
</evidence>
<dbReference type="InterPro" id="IPR000843">
    <property type="entry name" value="HTH_LacI"/>
</dbReference>
<evidence type="ECO:0000256" key="1">
    <source>
        <dbReference type="ARBA" id="ARBA00023015"/>
    </source>
</evidence>
<reference evidence="5" key="1">
    <citation type="submission" date="2021-03" db="EMBL/GenBank/DDBJ databases">
        <title>Comparative genomics and phylogenomic investigation of the class Geoglossomycetes provide insights into ecological specialization and systematics.</title>
        <authorList>
            <person name="Melie T."/>
            <person name="Pirro S."/>
            <person name="Miller A.N."/>
            <person name="Quandt A."/>
        </authorList>
    </citation>
    <scope>NUCLEOTIDE SEQUENCE</scope>
    <source>
        <strain evidence="5">GBOQ0MN5Z8</strain>
    </source>
</reference>
<sequence length="339" mass="37742">MKPSVRLVAERAKVSHATVSRVLNNVDVRIAPETRLRVERIASEMGYQPNRNARALATGRTQSVALWATNLRSVYYGEYIHFIHEETLRHDYDLMVSGAKVPQYGVVGKDVTLDTSKLMSWPVDGIIAVDLPRATVPGMKGSLLGGIPFINVGGYVLESADYVQVDFTEPAIEAVQHLATVGCRRIAYLVPDWFEWFIPSDDPRLSGYKSVMAALGQEPEFIVSPNERREGVASVLAAYIEQHGCPDGIFCYNDEMAIGAFLELRKLGRRIPEDVALVGCDGIRESEYLHPPLTTIMPPLEEMCSVAWSFLMKRIQDPTLPLQAARLKARLEVRGSSQR</sequence>
<dbReference type="GO" id="GO:0003700">
    <property type="term" value="F:DNA-binding transcription factor activity"/>
    <property type="evidence" value="ECO:0007669"/>
    <property type="project" value="TreeGrafter"/>
</dbReference>
<dbReference type="EMBL" id="JAGHQL010000263">
    <property type="protein sequence ID" value="KAH0534177.1"/>
    <property type="molecule type" value="Genomic_DNA"/>
</dbReference>
<dbReference type="AlphaFoldDB" id="A0A9P8L160"/>
<dbReference type="SMART" id="SM00354">
    <property type="entry name" value="HTH_LACI"/>
    <property type="match status" value="1"/>
</dbReference>
<dbReference type="InterPro" id="IPR028082">
    <property type="entry name" value="Peripla_BP_I"/>
</dbReference>
<evidence type="ECO:0000313" key="6">
    <source>
        <dbReference type="Proteomes" id="UP000698800"/>
    </source>
</evidence>
<organism evidence="5 6">
    <name type="scientific">Glutinoglossum americanum</name>
    <dbReference type="NCBI Taxonomy" id="1670608"/>
    <lineage>
        <taxon>Eukaryota</taxon>
        <taxon>Fungi</taxon>
        <taxon>Dikarya</taxon>
        <taxon>Ascomycota</taxon>
        <taxon>Pezizomycotina</taxon>
        <taxon>Geoglossomycetes</taxon>
        <taxon>Geoglossales</taxon>
        <taxon>Geoglossaceae</taxon>
        <taxon>Glutinoglossum</taxon>
    </lineage>
</organism>
<dbReference type="Gene3D" id="3.40.50.2300">
    <property type="match status" value="2"/>
</dbReference>
<dbReference type="InterPro" id="IPR010982">
    <property type="entry name" value="Lambda_DNA-bd_dom_sf"/>
</dbReference>
<dbReference type="CDD" id="cd01392">
    <property type="entry name" value="HTH_LacI"/>
    <property type="match status" value="1"/>
</dbReference>
<dbReference type="SUPFAM" id="SSF47413">
    <property type="entry name" value="lambda repressor-like DNA-binding domains"/>
    <property type="match status" value="1"/>
</dbReference>
<gene>
    <name evidence="5" type="ORF">FGG08_007224</name>
</gene>
<dbReference type="GO" id="GO:0000976">
    <property type="term" value="F:transcription cis-regulatory region binding"/>
    <property type="evidence" value="ECO:0007669"/>
    <property type="project" value="TreeGrafter"/>
</dbReference>
<keyword evidence="6" id="KW-1185">Reference proteome</keyword>
<protein>
    <recommendedName>
        <fullName evidence="4">HTH lacI-type domain-containing protein</fullName>
    </recommendedName>
</protein>
<dbReference type="SUPFAM" id="SSF53822">
    <property type="entry name" value="Periplasmic binding protein-like I"/>
    <property type="match status" value="1"/>
</dbReference>
<keyword evidence="1" id="KW-0805">Transcription regulation</keyword>
<dbReference type="CDD" id="cd06267">
    <property type="entry name" value="PBP1_LacI_sugar_binding-like"/>
    <property type="match status" value="1"/>
</dbReference>
<name>A0A9P8L160_9PEZI</name>
<dbReference type="OrthoDB" id="5429621at2759"/>
<proteinExistence type="predicted"/>
<dbReference type="InterPro" id="IPR046335">
    <property type="entry name" value="LacI/GalR-like_sensor"/>
</dbReference>
<evidence type="ECO:0000313" key="5">
    <source>
        <dbReference type="EMBL" id="KAH0534177.1"/>
    </source>
</evidence>
<feature type="domain" description="HTH lacI-type" evidence="4">
    <location>
        <begin position="8"/>
        <end position="58"/>
    </location>
</feature>
<evidence type="ECO:0000256" key="3">
    <source>
        <dbReference type="ARBA" id="ARBA00023163"/>
    </source>
</evidence>
<dbReference type="Pfam" id="PF00356">
    <property type="entry name" value="LacI"/>
    <property type="match status" value="1"/>
</dbReference>
<accession>A0A9P8L160</accession>
<dbReference type="Gene3D" id="1.10.260.40">
    <property type="entry name" value="lambda repressor-like DNA-binding domains"/>
    <property type="match status" value="1"/>
</dbReference>
<keyword evidence="2" id="KW-0238">DNA-binding</keyword>
<dbReference type="PROSITE" id="PS50932">
    <property type="entry name" value="HTH_LACI_2"/>
    <property type="match status" value="1"/>
</dbReference>
<comment type="caution">
    <text evidence="5">The sequence shown here is derived from an EMBL/GenBank/DDBJ whole genome shotgun (WGS) entry which is preliminary data.</text>
</comment>
<evidence type="ECO:0000259" key="4">
    <source>
        <dbReference type="PROSITE" id="PS50932"/>
    </source>
</evidence>